<evidence type="ECO:0000256" key="3">
    <source>
        <dbReference type="SAM" id="MobiDB-lite"/>
    </source>
</evidence>
<dbReference type="Proteomes" id="UP001054889">
    <property type="component" value="Unassembled WGS sequence"/>
</dbReference>
<dbReference type="AlphaFoldDB" id="A0AAV5FT77"/>
<gene>
    <name evidence="5" type="primary">gb27229</name>
    <name evidence="5" type="ORF">PR202_gb27229</name>
</gene>
<dbReference type="FunFam" id="3.10.129.10:FF:000068">
    <property type="entry name" value="Thioesterase superfamily protein"/>
    <property type="match status" value="1"/>
</dbReference>
<dbReference type="InterPro" id="IPR039298">
    <property type="entry name" value="ACOT13"/>
</dbReference>
<evidence type="ECO:0000259" key="4">
    <source>
        <dbReference type="Pfam" id="PF03061"/>
    </source>
</evidence>
<dbReference type="PANTHER" id="PTHR21660:SF1">
    <property type="entry name" value="ACYL-COENZYME A THIOESTERASE 13"/>
    <property type="match status" value="1"/>
</dbReference>
<evidence type="ECO:0000256" key="1">
    <source>
        <dbReference type="ARBA" id="ARBA00008324"/>
    </source>
</evidence>
<evidence type="ECO:0000313" key="5">
    <source>
        <dbReference type="EMBL" id="GJN38207.1"/>
    </source>
</evidence>
<comment type="caution">
    <text evidence="5">The sequence shown here is derived from an EMBL/GenBank/DDBJ whole genome shotgun (WGS) entry which is preliminary data.</text>
</comment>
<dbReference type="EMBL" id="BQKI01000095">
    <property type="protein sequence ID" value="GJN38207.1"/>
    <property type="molecule type" value="Genomic_DNA"/>
</dbReference>
<evidence type="ECO:0000256" key="2">
    <source>
        <dbReference type="ARBA" id="ARBA00022801"/>
    </source>
</evidence>
<reference evidence="5" key="2">
    <citation type="submission" date="2021-12" db="EMBL/GenBank/DDBJ databases">
        <title>Resequencing data analysis of finger millet.</title>
        <authorList>
            <person name="Hatakeyama M."/>
            <person name="Aluri S."/>
            <person name="Balachadran M.T."/>
            <person name="Sivarajan S.R."/>
            <person name="Poveda L."/>
            <person name="Shimizu-Inatsugi R."/>
            <person name="Schlapbach R."/>
            <person name="Sreeman S.M."/>
            <person name="Shimizu K.K."/>
        </authorList>
    </citation>
    <scope>NUCLEOTIDE SEQUENCE</scope>
</reference>
<dbReference type="CDD" id="cd03443">
    <property type="entry name" value="PaaI_thioesterase"/>
    <property type="match status" value="1"/>
</dbReference>
<feature type="region of interest" description="Disordered" evidence="3">
    <location>
        <begin position="152"/>
        <end position="177"/>
    </location>
</feature>
<comment type="similarity">
    <text evidence="1">Belongs to the thioesterase PaaI family.</text>
</comment>
<dbReference type="GO" id="GO:0047617">
    <property type="term" value="F:fatty acyl-CoA hydrolase activity"/>
    <property type="evidence" value="ECO:0007669"/>
    <property type="project" value="InterPro"/>
</dbReference>
<proteinExistence type="inferred from homology"/>
<sequence length="177" mass="19020">MAGPSEPPAWMAAAARRWLEDAGAKGDGTADRAFNALPLSGVRVEIAERGRALCTLRVPAHLTDEEGNWHAGAIAVATDDVCAAAIMSVEGMIKVSVHYDISYFAPAKLHEEVEMDGRVVEHKGRMTAVTVEIRKEESGQLVAIGRQWMTASRPKGSQDAAGLWKTASRPKVSQSKI</sequence>
<dbReference type="InterPro" id="IPR006683">
    <property type="entry name" value="Thioestr_dom"/>
</dbReference>
<evidence type="ECO:0000313" key="6">
    <source>
        <dbReference type="Proteomes" id="UP001054889"/>
    </source>
</evidence>
<organism evidence="5 6">
    <name type="scientific">Eleusine coracana subsp. coracana</name>
    <dbReference type="NCBI Taxonomy" id="191504"/>
    <lineage>
        <taxon>Eukaryota</taxon>
        <taxon>Viridiplantae</taxon>
        <taxon>Streptophyta</taxon>
        <taxon>Embryophyta</taxon>
        <taxon>Tracheophyta</taxon>
        <taxon>Spermatophyta</taxon>
        <taxon>Magnoliopsida</taxon>
        <taxon>Liliopsida</taxon>
        <taxon>Poales</taxon>
        <taxon>Poaceae</taxon>
        <taxon>PACMAD clade</taxon>
        <taxon>Chloridoideae</taxon>
        <taxon>Cynodonteae</taxon>
        <taxon>Eleusininae</taxon>
        <taxon>Eleusine</taxon>
    </lineage>
</organism>
<dbReference type="InterPro" id="IPR029069">
    <property type="entry name" value="HotDog_dom_sf"/>
</dbReference>
<dbReference type="SUPFAM" id="SSF54637">
    <property type="entry name" value="Thioesterase/thiol ester dehydrase-isomerase"/>
    <property type="match status" value="1"/>
</dbReference>
<name>A0AAV5FT77_ELECO</name>
<accession>A0AAV5FT77</accession>
<dbReference type="Gene3D" id="3.10.129.10">
    <property type="entry name" value="Hotdog Thioesterase"/>
    <property type="match status" value="1"/>
</dbReference>
<feature type="domain" description="Thioesterase" evidence="4">
    <location>
        <begin position="67"/>
        <end position="140"/>
    </location>
</feature>
<reference evidence="5" key="1">
    <citation type="journal article" date="2018" name="DNA Res.">
        <title>Multiple hybrid de novo genome assembly of finger millet, an orphan allotetraploid crop.</title>
        <authorList>
            <person name="Hatakeyama M."/>
            <person name="Aluri S."/>
            <person name="Balachadran M.T."/>
            <person name="Sivarajan S.R."/>
            <person name="Patrignani A."/>
            <person name="Gruter S."/>
            <person name="Poveda L."/>
            <person name="Shimizu-Inatsugi R."/>
            <person name="Baeten J."/>
            <person name="Francoijs K.J."/>
            <person name="Nataraja K.N."/>
            <person name="Reddy Y.A.N."/>
            <person name="Phadnis S."/>
            <person name="Ravikumar R.L."/>
            <person name="Schlapbach R."/>
            <person name="Sreeman S.M."/>
            <person name="Shimizu K.K."/>
        </authorList>
    </citation>
    <scope>NUCLEOTIDE SEQUENCE</scope>
</reference>
<keyword evidence="2" id="KW-0378">Hydrolase</keyword>
<dbReference type="PANTHER" id="PTHR21660">
    <property type="entry name" value="THIOESTERASE SUPERFAMILY MEMBER-RELATED"/>
    <property type="match status" value="1"/>
</dbReference>
<keyword evidence="6" id="KW-1185">Reference proteome</keyword>
<protein>
    <recommendedName>
        <fullName evidence="4">Thioesterase domain-containing protein</fullName>
    </recommendedName>
</protein>
<dbReference type="Pfam" id="PF03061">
    <property type="entry name" value="4HBT"/>
    <property type="match status" value="1"/>
</dbReference>